<dbReference type="Gene3D" id="1.10.287.130">
    <property type="match status" value="1"/>
</dbReference>
<feature type="domain" description="Histidine kinase" evidence="15">
    <location>
        <begin position="249"/>
        <end position="467"/>
    </location>
</feature>
<proteinExistence type="predicted"/>
<dbReference type="PANTHER" id="PTHR45528">
    <property type="entry name" value="SENSOR HISTIDINE KINASE CPXA"/>
    <property type="match status" value="1"/>
</dbReference>
<dbReference type="PROSITE" id="PS50885">
    <property type="entry name" value="HAMP"/>
    <property type="match status" value="1"/>
</dbReference>
<dbReference type="GO" id="GO:0005524">
    <property type="term" value="F:ATP binding"/>
    <property type="evidence" value="ECO:0007669"/>
    <property type="project" value="UniProtKB-KW"/>
</dbReference>
<keyword evidence="8" id="KW-0547">Nucleotide-binding</keyword>
<dbReference type="PRINTS" id="PR00344">
    <property type="entry name" value="BCTRLSENSOR"/>
</dbReference>
<keyword evidence="5" id="KW-0597">Phosphoprotein</keyword>
<dbReference type="FunFam" id="1.10.287.130:FF:000001">
    <property type="entry name" value="Two-component sensor histidine kinase"/>
    <property type="match status" value="1"/>
</dbReference>
<feature type="domain" description="HAMP" evidence="16">
    <location>
        <begin position="190"/>
        <end position="241"/>
    </location>
</feature>
<dbReference type="AlphaFoldDB" id="A0A3E0AHK0"/>
<dbReference type="RefSeq" id="WP_116224208.1">
    <property type="nucleotide sequence ID" value="NZ_AP018437.1"/>
</dbReference>
<keyword evidence="4" id="KW-1003">Cell membrane</keyword>
<dbReference type="CDD" id="cd00075">
    <property type="entry name" value="HATPase"/>
    <property type="match status" value="1"/>
</dbReference>
<dbReference type="InterPro" id="IPR004358">
    <property type="entry name" value="Sig_transdc_His_kin-like_C"/>
</dbReference>
<reference evidence="17 18" key="1">
    <citation type="submission" date="2018-08" db="EMBL/GenBank/DDBJ databases">
        <title>Genomic Encyclopedia of Type Strains, Phase IV (KMG-IV): sequencing the most valuable type-strain genomes for metagenomic binning, comparative biology and taxonomic classification.</title>
        <authorList>
            <person name="Goeker M."/>
        </authorList>
    </citation>
    <scope>NUCLEOTIDE SEQUENCE [LARGE SCALE GENOMIC DNA]</scope>
    <source>
        <strain evidence="17 18">DSM 23923</strain>
    </source>
</reference>
<dbReference type="InterPro" id="IPR003594">
    <property type="entry name" value="HATPase_dom"/>
</dbReference>
<dbReference type="CDD" id="cd00082">
    <property type="entry name" value="HisKA"/>
    <property type="match status" value="1"/>
</dbReference>
<evidence type="ECO:0000256" key="2">
    <source>
        <dbReference type="ARBA" id="ARBA00004651"/>
    </source>
</evidence>
<dbReference type="InterPro" id="IPR050398">
    <property type="entry name" value="HssS/ArlS-like"/>
</dbReference>
<evidence type="ECO:0000256" key="1">
    <source>
        <dbReference type="ARBA" id="ARBA00000085"/>
    </source>
</evidence>
<evidence type="ECO:0000256" key="10">
    <source>
        <dbReference type="ARBA" id="ARBA00022840"/>
    </source>
</evidence>
<evidence type="ECO:0000256" key="6">
    <source>
        <dbReference type="ARBA" id="ARBA00022679"/>
    </source>
</evidence>
<comment type="subcellular location">
    <subcellularLocation>
        <location evidence="2">Cell membrane</location>
        <topology evidence="2">Multi-pass membrane protein</topology>
    </subcellularLocation>
</comment>
<dbReference type="SMART" id="SM00304">
    <property type="entry name" value="HAMP"/>
    <property type="match status" value="1"/>
</dbReference>
<dbReference type="Gene3D" id="3.30.565.10">
    <property type="entry name" value="Histidine kinase-like ATPase, C-terminal domain"/>
    <property type="match status" value="1"/>
</dbReference>
<feature type="transmembrane region" description="Helical" evidence="14">
    <location>
        <begin position="12"/>
        <end position="34"/>
    </location>
</feature>
<dbReference type="PANTHER" id="PTHR45528:SF1">
    <property type="entry name" value="SENSOR HISTIDINE KINASE CPXA"/>
    <property type="match status" value="1"/>
</dbReference>
<dbReference type="Pfam" id="PF02518">
    <property type="entry name" value="HATPase_c"/>
    <property type="match status" value="1"/>
</dbReference>
<dbReference type="PROSITE" id="PS50109">
    <property type="entry name" value="HIS_KIN"/>
    <property type="match status" value="1"/>
</dbReference>
<dbReference type="CDD" id="cd06225">
    <property type="entry name" value="HAMP"/>
    <property type="match status" value="1"/>
</dbReference>
<dbReference type="OrthoDB" id="9800372at2"/>
<dbReference type="InterPro" id="IPR003660">
    <property type="entry name" value="HAMP_dom"/>
</dbReference>
<dbReference type="Pfam" id="PF00672">
    <property type="entry name" value="HAMP"/>
    <property type="match status" value="1"/>
</dbReference>
<evidence type="ECO:0000256" key="9">
    <source>
        <dbReference type="ARBA" id="ARBA00022777"/>
    </source>
</evidence>
<dbReference type="Proteomes" id="UP000256388">
    <property type="component" value="Unassembled WGS sequence"/>
</dbReference>
<protein>
    <recommendedName>
        <fullName evidence="3">histidine kinase</fullName>
        <ecNumber evidence="3">2.7.13.3</ecNumber>
    </recommendedName>
</protein>
<organism evidence="17 18">
    <name type="scientific">Pelolinea submarina</name>
    <dbReference type="NCBI Taxonomy" id="913107"/>
    <lineage>
        <taxon>Bacteria</taxon>
        <taxon>Bacillati</taxon>
        <taxon>Chloroflexota</taxon>
        <taxon>Anaerolineae</taxon>
        <taxon>Anaerolineales</taxon>
        <taxon>Anaerolineaceae</taxon>
        <taxon>Pelolinea</taxon>
    </lineage>
</organism>
<keyword evidence="18" id="KW-1185">Reference proteome</keyword>
<comment type="catalytic activity">
    <reaction evidence="1">
        <text>ATP + protein L-histidine = ADP + protein N-phospho-L-histidine.</text>
        <dbReference type="EC" id="2.7.13.3"/>
    </reaction>
</comment>
<evidence type="ECO:0000256" key="3">
    <source>
        <dbReference type="ARBA" id="ARBA00012438"/>
    </source>
</evidence>
<evidence type="ECO:0000256" key="4">
    <source>
        <dbReference type="ARBA" id="ARBA00022475"/>
    </source>
</evidence>
<dbReference type="SMART" id="SM00388">
    <property type="entry name" value="HisKA"/>
    <property type="match status" value="1"/>
</dbReference>
<comment type="caution">
    <text evidence="17">The sequence shown here is derived from an EMBL/GenBank/DDBJ whole genome shotgun (WGS) entry which is preliminary data.</text>
</comment>
<evidence type="ECO:0000259" key="16">
    <source>
        <dbReference type="PROSITE" id="PS50885"/>
    </source>
</evidence>
<evidence type="ECO:0000256" key="12">
    <source>
        <dbReference type="ARBA" id="ARBA00023012"/>
    </source>
</evidence>
<dbReference type="Pfam" id="PF00512">
    <property type="entry name" value="HisKA"/>
    <property type="match status" value="1"/>
</dbReference>
<dbReference type="InterPro" id="IPR036097">
    <property type="entry name" value="HisK_dim/P_sf"/>
</dbReference>
<keyword evidence="13 14" id="KW-0472">Membrane</keyword>
<evidence type="ECO:0000313" key="17">
    <source>
        <dbReference type="EMBL" id="REG11064.1"/>
    </source>
</evidence>
<dbReference type="EMBL" id="QUMS01000001">
    <property type="protein sequence ID" value="REG11064.1"/>
    <property type="molecule type" value="Genomic_DNA"/>
</dbReference>
<dbReference type="GO" id="GO:0005886">
    <property type="term" value="C:plasma membrane"/>
    <property type="evidence" value="ECO:0007669"/>
    <property type="project" value="UniProtKB-SubCell"/>
</dbReference>
<dbReference type="Gene3D" id="6.10.340.10">
    <property type="match status" value="1"/>
</dbReference>
<keyword evidence="9 17" id="KW-0418">Kinase</keyword>
<dbReference type="EC" id="2.7.13.3" evidence="3"/>
<evidence type="ECO:0000256" key="8">
    <source>
        <dbReference type="ARBA" id="ARBA00022741"/>
    </source>
</evidence>
<dbReference type="SUPFAM" id="SSF47384">
    <property type="entry name" value="Homodimeric domain of signal transducing histidine kinase"/>
    <property type="match status" value="1"/>
</dbReference>
<dbReference type="SUPFAM" id="SSF55874">
    <property type="entry name" value="ATPase domain of HSP90 chaperone/DNA topoisomerase II/histidine kinase"/>
    <property type="match status" value="1"/>
</dbReference>
<accession>A0A3E0AHK0</accession>
<dbReference type="FunFam" id="3.30.565.10:FF:000006">
    <property type="entry name" value="Sensor histidine kinase WalK"/>
    <property type="match status" value="1"/>
</dbReference>
<evidence type="ECO:0000256" key="13">
    <source>
        <dbReference type="ARBA" id="ARBA00023136"/>
    </source>
</evidence>
<keyword evidence="6" id="KW-0808">Transferase</keyword>
<dbReference type="InterPro" id="IPR005467">
    <property type="entry name" value="His_kinase_dom"/>
</dbReference>
<dbReference type="SMART" id="SM00387">
    <property type="entry name" value="HATPase_c"/>
    <property type="match status" value="1"/>
</dbReference>
<evidence type="ECO:0000256" key="7">
    <source>
        <dbReference type="ARBA" id="ARBA00022692"/>
    </source>
</evidence>
<dbReference type="InterPro" id="IPR036890">
    <property type="entry name" value="HATPase_C_sf"/>
</dbReference>
<evidence type="ECO:0000256" key="14">
    <source>
        <dbReference type="SAM" id="Phobius"/>
    </source>
</evidence>
<keyword evidence="7 14" id="KW-0812">Transmembrane</keyword>
<keyword evidence="10" id="KW-0067">ATP-binding</keyword>
<dbReference type="GO" id="GO:0000155">
    <property type="term" value="F:phosphorelay sensor kinase activity"/>
    <property type="evidence" value="ECO:0007669"/>
    <property type="project" value="InterPro"/>
</dbReference>
<gene>
    <name evidence="17" type="ORF">DFR64_0937</name>
</gene>
<keyword evidence="12" id="KW-0902">Two-component regulatory system</keyword>
<evidence type="ECO:0000259" key="15">
    <source>
        <dbReference type="PROSITE" id="PS50109"/>
    </source>
</evidence>
<dbReference type="InterPro" id="IPR003661">
    <property type="entry name" value="HisK_dim/P_dom"/>
</dbReference>
<evidence type="ECO:0000256" key="5">
    <source>
        <dbReference type="ARBA" id="ARBA00022553"/>
    </source>
</evidence>
<evidence type="ECO:0000256" key="11">
    <source>
        <dbReference type="ARBA" id="ARBA00022989"/>
    </source>
</evidence>
<keyword evidence="11 14" id="KW-1133">Transmembrane helix</keyword>
<evidence type="ECO:0000313" key="18">
    <source>
        <dbReference type="Proteomes" id="UP000256388"/>
    </source>
</evidence>
<sequence>MMHSSSINTRLWLTYTMIIFLVLTFASAGIIFAFQRSPLLYRQIFLRMDLVSNLLTDRLSFVINADWDPTIQLFFKEAELLDVQVAILDSSGTLLFHTMDYSVDQIPQINDPFTTAERSADRALVFNDAEKEDWFYQISQINDAYYLLVAARRPDVAIQSLFQDELVKPLLRTGLFALIGAFVLSWLMAEWITRPLRKISESAKNIAVGKYEKVPIEGPMEVQQLALAMNDMSQKVEKSLQSQRDFVANVSHEFKTPLTSIQGFSQAIYDGTVHNKKDIQHASDVILNETNRLNVLVNDLLTLAKLDAGTMSMTKESVELNRLMQSSIERFYYELEKADIKINPVFSDEIYLYADAVRLGQVFSNLIDNAIKYSIPGSEIQVTISRQGRQAMVTVSDTGPGISEEECARIFERFYQVDKSRQGGTGRGVGLGLAISKQDVEAHGGEISVSSKVGEGSTFMVKLPIEDATNK</sequence>
<name>A0A3E0AHK0_9CHLR</name>